<evidence type="ECO:0000313" key="1">
    <source>
        <dbReference type="EMBL" id="OWF36514.1"/>
    </source>
</evidence>
<organism evidence="1 2">
    <name type="scientific">Mizuhopecten yessoensis</name>
    <name type="common">Japanese scallop</name>
    <name type="synonym">Patinopecten yessoensis</name>
    <dbReference type="NCBI Taxonomy" id="6573"/>
    <lineage>
        <taxon>Eukaryota</taxon>
        <taxon>Metazoa</taxon>
        <taxon>Spiralia</taxon>
        <taxon>Lophotrochozoa</taxon>
        <taxon>Mollusca</taxon>
        <taxon>Bivalvia</taxon>
        <taxon>Autobranchia</taxon>
        <taxon>Pteriomorphia</taxon>
        <taxon>Pectinida</taxon>
        <taxon>Pectinoidea</taxon>
        <taxon>Pectinidae</taxon>
        <taxon>Mizuhopecten</taxon>
    </lineage>
</organism>
<sequence>MDRCGTPQAINNSSSGILSTSFLDSHLISPHISTPFYENNVPDFSLRTRRTPVVDVLKNSFVNITDTPISHVKFQEKDDKVSSDCTSTMAKIVCETFSGYPHENAQRFISQFNSYSMFLNLQNDSRKVAAFHLHLKGPFLYSVVV</sequence>
<dbReference type="Proteomes" id="UP000242188">
    <property type="component" value="Unassembled WGS sequence"/>
</dbReference>
<comment type="caution">
    <text evidence="1">The sequence shown here is derived from an EMBL/GenBank/DDBJ whole genome shotgun (WGS) entry which is preliminary data.</text>
</comment>
<dbReference type="AlphaFoldDB" id="A0A210PJ63"/>
<protein>
    <submittedName>
        <fullName evidence="1">Uncharacterized protein</fullName>
    </submittedName>
</protein>
<name>A0A210PJ63_MIZYE</name>
<dbReference type="EMBL" id="NEDP02076589">
    <property type="protein sequence ID" value="OWF36514.1"/>
    <property type="molecule type" value="Genomic_DNA"/>
</dbReference>
<reference evidence="1 2" key="1">
    <citation type="journal article" date="2017" name="Nat. Ecol. Evol.">
        <title>Scallop genome provides insights into evolution of bilaterian karyotype and development.</title>
        <authorList>
            <person name="Wang S."/>
            <person name="Zhang J."/>
            <person name="Jiao W."/>
            <person name="Li J."/>
            <person name="Xun X."/>
            <person name="Sun Y."/>
            <person name="Guo X."/>
            <person name="Huan P."/>
            <person name="Dong B."/>
            <person name="Zhang L."/>
            <person name="Hu X."/>
            <person name="Sun X."/>
            <person name="Wang J."/>
            <person name="Zhao C."/>
            <person name="Wang Y."/>
            <person name="Wang D."/>
            <person name="Huang X."/>
            <person name="Wang R."/>
            <person name="Lv J."/>
            <person name="Li Y."/>
            <person name="Zhang Z."/>
            <person name="Liu B."/>
            <person name="Lu W."/>
            <person name="Hui Y."/>
            <person name="Liang J."/>
            <person name="Zhou Z."/>
            <person name="Hou R."/>
            <person name="Li X."/>
            <person name="Liu Y."/>
            <person name="Li H."/>
            <person name="Ning X."/>
            <person name="Lin Y."/>
            <person name="Zhao L."/>
            <person name="Xing Q."/>
            <person name="Dou J."/>
            <person name="Li Y."/>
            <person name="Mao J."/>
            <person name="Guo H."/>
            <person name="Dou H."/>
            <person name="Li T."/>
            <person name="Mu C."/>
            <person name="Jiang W."/>
            <person name="Fu Q."/>
            <person name="Fu X."/>
            <person name="Miao Y."/>
            <person name="Liu J."/>
            <person name="Yu Q."/>
            <person name="Li R."/>
            <person name="Liao H."/>
            <person name="Li X."/>
            <person name="Kong Y."/>
            <person name="Jiang Z."/>
            <person name="Chourrout D."/>
            <person name="Li R."/>
            <person name="Bao Z."/>
        </authorList>
    </citation>
    <scope>NUCLEOTIDE SEQUENCE [LARGE SCALE GENOMIC DNA]</scope>
    <source>
        <strain evidence="1 2">PY_sf001</strain>
    </source>
</reference>
<keyword evidence="2" id="KW-1185">Reference proteome</keyword>
<accession>A0A210PJ63</accession>
<evidence type="ECO:0000313" key="2">
    <source>
        <dbReference type="Proteomes" id="UP000242188"/>
    </source>
</evidence>
<gene>
    <name evidence="1" type="ORF">KP79_PYT22981</name>
</gene>
<proteinExistence type="predicted"/>